<gene>
    <name evidence="2" type="ORF">EDD60_12736</name>
</gene>
<dbReference type="AlphaFoldDB" id="A0A4R3YJG7"/>
<feature type="transmembrane region" description="Helical" evidence="1">
    <location>
        <begin position="302"/>
        <end position="328"/>
    </location>
</feature>
<dbReference type="RefSeq" id="WP_066450079.1">
    <property type="nucleotide sequence ID" value="NZ_JANKBF010000005.1"/>
</dbReference>
<proteinExistence type="predicted"/>
<feature type="transmembrane region" description="Helical" evidence="1">
    <location>
        <begin position="455"/>
        <end position="476"/>
    </location>
</feature>
<keyword evidence="1" id="KW-0812">Transmembrane</keyword>
<evidence type="ECO:0000256" key="1">
    <source>
        <dbReference type="SAM" id="Phobius"/>
    </source>
</evidence>
<keyword evidence="1" id="KW-1133">Transmembrane helix</keyword>
<sequence>MIRLIKSEFQKLLKGKFIRLFILISILVSIGICYKVYYGSDNYKNVGYNLTNLEGKQLSDLEFCKAKDAVMHSYSGEWSQAKQKQIIQDLKNELKKYPRDQIDEKAMTKAYGKNWKYYLEKQKKTGLSQKDIQEITNEIGQSPEYLTQEDDTIELETIYTNDSKREYLSELYTHNKHIHQSIDNNIDTSHLISSEWNTYLLNPQLKNVWEVDYLASTLTQNEKLTKEETTSFQKYLMSEVESLPHQFESGLPNQFMLQALSMVYILPIFVIMIALANIFAIEREYQMDQIIYPTQSNRHRITIAKLITGYLFSIGLIILQLIIVYLFGSLAFPIHGWNFLVTSIDFFSVIPIIPTTYLTLLIYAIVLPLFGAIAMATLSMGLSYVLKKKFIVIIPLFILVIVGMFFQMIYIPSFMKTFFEFCLPINMIQFYNYFLENNILGIGSPYIISEAFVIPMRWIVIGLWGFITILVISIIYKQSYKQYIRY</sequence>
<comment type="caution">
    <text evidence="2">The sequence shown here is derived from an EMBL/GenBank/DDBJ whole genome shotgun (WGS) entry which is preliminary data.</text>
</comment>
<organism evidence="2 3">
    <name type="scientific">Longibaculum muris</name>
    <dbReference type="NCBI Taxonomy" id="1796628"/>
    <lineage>
        <taxon>Bacteria</taxon>
        <taxon>Bacillati</taxon>
        <taxon>Bacillota</taxon>
        <taxon>Erysipelotrichia</taxon>
        <taxon>Erysipelotrichales</taxon>
        <taxon>Coprobacillaceae</taxon>
        <taxon>Longibaculum</taxon>
    </lineage>
</organism>
<dbReference type="EMBL" id="SMCQ01000027">
    <property type="protein sequence ID" value="TCV92291.1"/>
    <property type="molecule type" value="Genomic_DNA"/>
</dbReference>
<evidence type="ECO:0000313" key="3">
    <source>
        <dbReference type="Proteomes" id="UP000295515"/>
    </source>
</evidence>
<evidence type="ECO:0000313" key="2">
    <source>
        <dbReference type="EMBL" id="TCV92291.1"/>
    </source>
</evidence>
<feature type="transmembrane region" description="Helical" evidence="1">
    <location>
        <begin position="20"/>
        <end position="38"/>
    </location>
</feature>
<dbReference type="Proteomes" id="UP000295515">
    <property type="component" value="Unassembled WGS sequence"/>
</dbReference>
<keyword evidence="3" id="KW-1185">Reference proteome</keyword>
<feature type="transmembrane region" description="Helical" evidence="1">
    <location>
        <begin position="255"/>
        <end position="281"/>
    </location>
</feature>
<dbReference type="GeneID" id="98916537"/>
<name>A0A4R3YJG7_9FIRM</name>
<accession>A0A4R3YJG7</accession>
<reference evidence="2 3" key="1">
    <citation type="submission" date="2019-03" db="EMBL/GenBank/DDBJ databases">
        <title>Genomic Encyclopedia of Type Strains, Phase IV (KMG-IV): sequencing the most valuable type-strain genomes for metagenomic binning, comparative biology and taxonomic classification.</title>
        <authorList>
            <person name="Goeker M."/>
        </authorList>
    </citation>
    <scope>NUCLEOTIDE SEQUENCE [LARGE SCALE GENOMIC DNA]</scope>
    <source>
        <strain evidence="2 3">DSM 29487</strain>
    </source>
</reference>
<feature type="transmembrane region" description="Helical" evidence="1">
    <location>
        <begin position="390"/>
        <end position="411"/>
    </location>
</feature>
<protein>
    <submittedName>
        <fullName evidence="2">Putative membrane protein</fullName>
    </submittedName>
</protein>
<keyword evidence="1" id="KW-0472">Membrane</keyword>